<dbReference type="Gene3D" id="3.90.1140.10">
    <property type="entry name" value="Cyclic phosphodiesterase"/>
    <property type="match status" value="1"/>
</dbReference>
<dbReference type="EC" id="3.1.4.58" evidence="2"/>
<dbReference type="HAMAP" id="MF_01940">
    <property type="entry name" value="RNA_CPDase"/>
    <property type="match status" value="1"/>
</dbReference>
<dbReference type="Proteomes" id="UP000230729">
    <property type="component" value="Unassembled WGS sequence"/>
</dbReference>
<keyword evidence="1 2" id="KW-0378">Hydrolase</keyword>
<feature type="short sequence motif" description="HXTX 1" evidence="2">
    <location>
        <begin position="45"/>
        <end position="48"/>
    </location>
</feature>
<dbReference type="PANTHER" id="PTHR35561:SF1">
    <property type="entry name" value="RNA 2',3'-CYCLIC PHOSPHODIESTERASE"/>
    <property type="match status" value="1"/>
</dbReference>
<feature type="active site" description="Proton donor" evidence="2">
    <location>
        <position position="45"/>
    </location>
</feature>
<feature type="short sequence motif" description="HXTX 2" evidence="2">
    <location>
        <begin position="133"/>
        <end position="136"/>
    </location>
</feature>
<evidence type="ECO:0000256" key="2">
    <source>
        <dbReference type="HAMAP-Rule" id="MF_01940"/>
    </source>
</evidence>
<comment type="function">
    <text evidence="2">Hydrolyzes RNA 2',3'-cyclic phosphodiester to an RNA 2'-phosphomonoester.</text>
</comment>
<dbReference type="SUPFAM" id="SSF55144">
    <property type="entry name" value="LigT-like"/>
    <property type="match status" value="1"/>
</dbReference>
<dbReference type="GO" id="GO:0008664">
    <property type="term" value="F:RNA 2',3'-cyclic 3'-phosphodiesterase activity"/>
    <property type="evidence" value="ECO:0007669"/>
    <property type="project" value="UniProtKB-EC"/>
</dbReference>
<comment type="similarity">
    <text evidence="2">Belongs to the 2H phosphoesterase superfamily. ThpR family.</text>
</comment>
<sequence length="184" mass="20936">MEINADRLFAAFLLSPQTISWIAEIIGRQRLIFPDWRWIDPGTAHLTLIFFGLAGEPEREEIGKVFNSISGKYGPMTFSADEFGGFSAKNNFRVLFLSVRQISGKSALDFQLAMEEKLSRAGLNIDKRIWHPHITLARADRRSEEILPKNDFSPAEFTLREFGLLSSQPNKAGAVYKLREKYVL</sequence>
<comment type="catalytic activity">
    <reaction evidence="2">
        <text>a 3'-end 2',3'-cyclophospho-ribonucleotide-RNA + H2O = a 3'-end 2'-phospho-ribonucleotide-RNA + H(+)</text>
        <dbReference type="Rhea" id="RHEA:11828"/>
        <dbReference type="Rhea" id="RHEA-COMP:10464"/>
        <dbReference type="Rhea" id="RHEA-COMP:17353"/>
        <dbReference type="ChEBI" id="CHEBI:15377"/>
        <dbReference type="ChEBI" id="CHEBI:15378"/>
        <dbReference type="ChEBI" id="CHEBI:83064"/>
        <dbReference type="ChEBI" id="CHEBI:173113"/>
        <dbReference type="EC" id="3.1.4.58"/>
    </reaction>
</comment>
<dbReference type="EMBL" id="PCSD01000075">
    <property type="protein sequence ID" value="PIP33665.1"/>
    <property type="molecule type" value="Genomic_DNA"/>
</dbReference>
<reference evidence="3 4" key="1">
    <citation type="submission" date="2017-09" db="EMBL/GenBank/DDBJ databases">
        <title>Depth-based differentiation of microbial function through sediment-hosted aquifers and enrichment of novel symbionts in the deep terrestrial subsurface.</title>
        <authorList>
            <person name="Probst A.J."/>
            <person name="Ladd B."/>
            <person name="Jarett J.K."/>
            <person name="Geller-Mcgrath D.E."/>
            <person name="Sieber C.M."/>
            <person name="Emerson J.B."/>
            <person name="Anantharaman K."/>
            <person name="Thomas B.C."/>
            <person name="Malmstrom R."/>
            <person name="Stieglmeier M."/>
            <person name="Klingl A."/>
            <person name="Woyke T."/>
            <person name="Ryan C.M."/>
            <person name="Banfield J.F."/>
        </authorList>
    </citation>
    <scope>NUCLEOTIDE SEQUENCE [LARGE SCALE GENOMIC DNA]</scope>
    <source>
        <strain evidence="3">CG23_combo_of_CG06-09_8_20_14_all_49_15</strain>
    </source>
</reference>
<dbReference type="Pfam" id="PF13563">
    <property type="entry name" value="2_5_RNA_ligase2"/>
    <property type="match status" value="1"/>
</dbReference>
<dbReference type="NCBIfam" id="TIGR02258">
    <property type="entry name" value="2_5_ligase"/>
    <property type="match status" value="1"/>
</dbReference>
<dbReference type="InterPro" id="IPR004175">
    <property type="entry name" value="RNA_CPDase"/>
</dbReference>
<protein>
    <recommendedName>
        <fullName evidence="2">RNA 2',3'-cyclic phosphodiesterase</fullName>
        <shortName evidence="2">RNA 2',3'-CPDase</shortName>
        <ecNumber evidence="2">3.1.4.58</ecNumber>
    </recommendedName>
</protein>
<gene>
    <name evidence="3" type="ORF">COX22_03265</name>
</gene>
<organism evidence="3 4">
    <name type="scientific">Candidatus Falkowbacteria bacterium CG23_combo_of_CG06-09_8_20_14_all_49_15</name>
    <dbReference type="NCBI Taxonomy" id="1974572"/>
    <lineage>
        <taxon>Bacteria</taxon>
        <taxon>Candidatus Falkowiibacteriota</taxon>
    </lineage>
</organism>
<proteinExistence type="inferred from homology"/>
<evidence type="ECO:0000256" key="1">
    <source>
        <dbReference type="ARBA" id="ARBA00022801"/>
    </source>
</evidence>
<dbReference type="PANTHER" id="PTHR35561">
    <property type="entry name" value="RNA 2',3'-CYCLIC PHOSPHODIESTERASE"/>
    <property type="match status" value="1"/>
</dbReference>
<accession>A0A2G9ZKG8</accession>
<evidence type="ECO:0000313" key="3">
    <source>
        <dbReference type="EMBL" id="PIP33665.1"/>
    </source>
</evidence>
<evidence type="ECO:0000313" key="4">
    <source>
        <dbReference type="Proteomes" id="UP000230729"/>
    </source>
</evidence>
<dbReference type="InterPro" id="IPR009097">
    <property type="entry name" value="Cyclic_Pdiesterase"/>
</dbReference>
<dbReference type="AlphaFoldDB" id="A0A2G9ZKG8"/>
<name>A0A2G9ZKG8_9BACT</name>
<comment type="caution">
    <text evidence="3">The sequence shown here is derived from an EMBL/GenBank/DDBJ whole genome shotgun (WGS) entry which is preliminary data.</text>
</comment>
<feature type="active site" description="Proton acceptor" evidence="2">
    <location>
        <position position="133"/>
    </location>
</feature>
<dbReference type="GO" id="GO:0004113">
    <property type="term" value="F:2',3'-cyclic-nucleotide 3'-phosphodiesterase activity"/>
    <property type="evidence" value="ECO:0007669"/>
    <property type="project" value="InterPro"/>
</dbReference>